<keyword evidence="9" id="KW-1185">Reference proteome</keyword>
<evidence type="ECO:0000256" key="4">
    <source>
        <dbReference type="ARBA" id="ARBA00022643"/>
    </source>
</evidence>
<accession>A0ABW1MV11</accession>
<comment type="similarity">
    <text evidence="2">Belongs to the pyridoxamine 5'-phosphate oxidase family.</text>
</comment>
<dbReference type="PIRSF" id="PIRSF000190">
    <property type="entry name" value="Pyd_amn-ph_oxd"/>
    <property type="match status" value="1"/>
</dbReference>
<dbReference type="InterPro" id="IPR000659">
    <property type="entry name" value="Pyridox_Oxase"/>
</dbReference>
<sequence>MTTTDDSPEAHAFRDLLRSLRVWTGELPAFDPYAVPDAPLPLFRQWLGEAAAAGVPEPHTMALATADAAGIPSVRIVMLHDADENGWHFASHRGSRKGRELAARPRASLCFYWPLVARQVRVSGEVVTGTPEESSADLHRRSPGALAAALVGHQSEVLDSYAELERAADASWERAQREPDAEVESWTAYVLRPEEVEFFQGDARRRHVRLRYRRAGERTADGWQRELLWP</sequence>
<proteinExistence type="inferred from homology"/>
<evidence type="ECO:0000313" key="8">
    <source>
        <dbReference type="EMBL" id="MFC6067710.1"/>
    </source>
</evidence>
<evidence type="ECO:0000259" key="7">
    <source>
        <dbReference type="Pfam" id="PF10590"/>
    </source>
</evidence>
<organism evidence="8 9">
    <name type="scientific">Streptomyces ochraceiscleroticus</name>
    <dbReference type="NCBI Taxonomy" id="47761"/>
    <lineage>
        <taxon>Bacteria</taxon>
        <taxon>Bacillati</taxon>
        <taxon>Actinomycetota</taxon>
        <taxon>Actinomycetes</taxon>
        <taxon>Kitasatosporales</taxon>
        <taxon>Streptomycetaceae</taxon>
        <taxon>Streptomyces</taxon>
    </lineage>
</organism>
<comment type="cofactor">
    <cofactor evidence="1">
        <name>FMN</name>
        <dbReference type="ChEBI" id="CHEBI:58210"/>
    </cofactor>
</comment>
<dbReference type="Pfam" id="PF10590">
    <property type="entry name" value="PNP_phzG_C"/>
    <property type="match status" value="1"/>
</dbReference>
<evidence type="ECO:0000256" key="5">
    <source>
        <dbReference type="ARBA" id="ARBA00023002"/>
    </source>
</evidence>
<dbReference type="SUPFAM" id="SSF50475">
    <property type="entry name" value="FMN-binding split barrel"/>
    <property type="match status" value="1"/>
</dbReference>
<dbReference type="PANTHER" id="PTHR10851:SF0">
    <property type="entry name" value="PYRIDOXINE-5'-PHOSPHATE OXIDASE"/>
    <property type="match status" value="1"/>
</dbReference>
<keyword evidence="4" id="KW-0288">FMN</keyword>
<evidence type="ECO:0000256" key="3">
    <source>
        <dbReference type="ARBA" id="ARBA00022630"/>
    </source>
</evidence>
<gene>
    <name evidence="8" type="ORF">ACFP4F_34895</name>
</gene>
<dbReference type="Pfam" id="PF01243">
    <property type="entry name" value="PNPOx_N"/>
    <property type="match status" value="1"/>
</dbReference>
<dbReference type="EMBL" id="JBHSPX010000015">
    <property type="protein sequence ID" value="MFC6067710.1"/>
    <property type="molecule type" value="Genomic_DNA"/>
</dbReference>
<evidence type="ECO:0000256" key="1">
    <source>
        <dbReference type="ARBA" id="ARBA00001917"/>
    </source>
</evidence>
<dbReference type="NCBIfam" id="NF004231">
    <property type="entry name" value="PRK05679.1"/>
    <property type="match status" value="1"/>
</dbReference>
<evidence type="ECO:0000259" key="6">
    <source>
        <dbReference type="Pfam" id="PF01243"/>
    </source>
</evidence>
<comment type="caution">
    <text evidence="8">The sequence shown here is derived from an EMBL/GenBank/DDBJ whole genome shotgun (WGS) entry which is preliminary data.</text>
</comment>
<dbReference type="RefSeq" id="WP_031051097.1">
    <property type="nucleotide sequence ID" value="NZ_JBHSPX010000015.1"/>
</dbReference>
<keyword evidence="3" id="KW-0285">Flavoprotein</keyword>
<dbReference type="PANTHER" id="PTHR10851">
    <property type="entry name" value="PYRIDOXINE-5-PHOSPHATE OXIDASE"/>
    <property type="match status" value="1"/>
</dbReference>
<dbReference type="Proteomes" id="UP001596139">
    <property type="component" value="Unassembled WGS sequence"/>
</dbReference>
<dbReference type="InterPro" id="IPR019576">
    <property type="entry name" value="Pyridoxamine_oxidase_dimer_C"/>
</dbReference>
<feature type="domain" description="Pyridoxamine 5'-phosphate oxidase N-terminal" evidence="6">
    <location>
        <begin position="49"/>
        <end position="169"/>
    </location>
</feature>
<dbReference type="InterPro" id="IPR012349">
    <property type="entry name" value="Split_barrel_FMN-bd"/>
</dbReference>
<reference evidence="9" key="1">
    <citation type="journal article" date="2019" name="Int. J. Syst. Evol. Microbiol.">
        <title>The Global Catalogue of Microorganisms (GCM) 10K type strain sequencing project: providing services to taxonomists for standard genome sequencing and annotation.</title>
        <authorList>
            <consortium name="The Broad Institute Genomics Platform"/>
            <consortium name="The Broad Institute Genome Sequencing Center for Infectious Disease"/>
            <person name="Wu L."/>
            <person name="Ma J."/>
        </authorList>
    </citation>
    <scope>NUCLEOTIDE SEQUENCE [LARGE SCALE GENOMIC DNA]</scope>
    <source>
        <strain evidence="9">CGMCC 1.15180</strain>
    </source>
</reference>
<feature type="domain" description="Pyridoxine 5'-phosphate oxidase dimerisation C-terminal" evidence="7">
    <location>
        <begin position="186"/>
        <end position="230"/>
    </location>
</feature>
<evidence type="ECO:0000313" key="9">
    <source>
        <dbReference type="Proteomes" id="UP001596139"/>
    </source>
</evidence>
<dbReference type="Gene3D" id="2.30.110.10">
    <property type="entry name" value="Electron Transport, Fmn-binding Protein, Chain A"/>
    <property type="match status" value="1"/>
</dbReference>
<protein>
    <submittedName>
        <fullName evidence="8">Pyridoxal 5'-phosphate synthase</fullName>
    </submittedName>
</protein>
<dbReference type="InterPro" id="IPR011576">
    <property type="entry name" value="Pyridox_Oxase_N"/>
</dbReference>
<keyword evidence="5" id="KW-0560">Oxidoreductase</keyword>
<evidence type="ECO:0000256" key="2">
    <source>
        <dbReference type="ARBA" id="ARBA00007301"/>
    </source>
</evidence>
<name>A0ABW1MV11_9ACTN</name>